<feature type="transmembrane region" description="Helical" evidence="1">
    <location>
        <begin position="101"/>
        <end position="119"/>
    </location>
</feature>
<evidence type="ECO:0000313" key="4">
    <source>
        <dbReference type="Proteomes" id="UP000702544"/>
    </source>
</evidence>
<evidence type="ECO:0000313" key="3">
    <source>
        <dbReference type="EMBL" id="NIR73961.1"/>
    </source>
</evidence>
<dbReference type="InterPro" id="IPR011642">
    <property type="entry name" value="Gate_dom"/>
</dbReference>
<keyword evidence="1" id="KW-0472">Membrane</keyword>
<comment type="caution">
    <text evidence="3">The sequence shown here is derived from an EMBL/GenBank/DDBJ whole genome shotgun (WGS) entry which is preliminary data.</text>
</comment>
<dbReference type="Proteomes" id="UP000702544">
    <property type="component" value="Unassembled WGS sequence"/>
</dbReference>
<accession>A0AAE4Z9H2</accession>
<feature type="transmembrane region" description="Helical" evidence="1">
    <location>
        <begin position="20"/>
        <end position="41"/>
    </location>
</feature>
<feature type="transmembrane region" description="Helical" evidence="1">
    <location>
        <begin position="214"/>
        <end position="233"/>
    </location>
</feature>
<reference evidence="3 4" key="1">
    <citation type="submission" date="2020-01" db="EMBL/GenBank/DDBJ databases">
        <title>Genomes assembled from Gulf of Kutch pelagic sediment metagenomes.</title>
        <authorList>
            <person name="Chandrashekar M."/>
            <person name="Mahajan M.S."/>
            <person name="Dave K.J."/>
            <person name="Vatsa P."/>
            <person name="Nathani N.M."/>
        </authorList>
    </citation>
    <scope>NUCLEOTIDE SEQUENCE [LARGE SCALE GENOMIC DNA]</scope>
    <source>
        <strain evidence="3">KS3-K002</strain>
    </source>
</reference>
<gene>
    <name evidence="3" type="ORF">GWO12_02420</name>
</gene>
<protein>
    <submittedName>
        <fullName evidence="3">YjiH family protein</fullName>
    </submittedName>
</protein>
<feature type="transmembrane region" description="Helical" evidence="1">
    <location>
        <begin position="181"/>
        <end position="199"/>
    </location>
</feature>
<feature type="transmembrane region" description="Helical" evidence="1">
    <location>
        <begin position="131"/>
        <end position="160"/>
    </location>
</feature>
<keyword evidence="1" id="KW-0812">Transmembrane</keyword>
<feature type="transmembrane region" description="Helical" evidence="1">
    <location>
        <begin position="240"/>
        <end position="261"/>
    </location>
</feature>
<dbReference type="Pfam" id="PF07670">
    <property type="entry name" value="Gate"/>
    <property type="match status" value="1"/>
</dbReference>
<name>A0AAE4Z9H2_9BACT</name>
<evidence type="ECO:0000256" key="1">
    <source>
        <dbReference type="SAM" id="Phobius"/>
    </source>
</evidence>
<feature type="transmembrane region" description="Helical" evidence="1">
    <location>
        <begin position="389"/>
        <end position="408"/>
    </location>
</feature>
<feature type="domain" description="Nucleoside transporter/FeoB GTPase Gate" evidence="2">
    <location>
        <begin position="138"/>
        <end position="236"/>
    </location>
</feature>
<feature type="transmembrane region" description="Helical" evidence="1">
    <location>
        <begin position="352"/>
        <end position="377"/>
    </location>
</feature>
<feature type="transmembrane region" description="Helical" evidence="1">
    <location>
        <begin position="318"/>
        <end position="340"/>
    </location>
</feature>
<organism evidence="3 4">
    <name type="scientific">Candidatus Kutchimonas denitrificans</name>
    <dbReference type="NCBI Taxonomy" id="3056748"/>
    <lineage>
        <taxon>Bacteria</taxon>
        <taxon>Pseudomonadati</taxon>
        <taxon>Gemmatimonadota</taxon>
        <taxon>Gemmatimonadia</taxon>
        <taxon>Candidatus Palauibacterales</taxon>
        <taxon>Candidatus Palauibacteraceae</taxon>
        <taxon>Candidatus Kutchimonas</taxon>
    </lineage>
</organism>
<feature type="transmembrane region" description="Helical" evidence="1">
    <location>
        <begin position="429"/>
        <end position="451"/>
    </location>
</feature>
<dbReference type="EMBL" id="JAACAK010000018">
    <property type="protein sequence ID" value="NIR73961.1"/>
    <property type="molecule type" value="Genomic_DNA"/>
</dbReference>
<keyword evidence="1" id="KW-1133">Transmembrane helix</keyword>
<proteinExistence type="predicted"/>
<sequence>MPVEPRDRVSPPRASNRARLGFVLSGVVGLGFFLLPVPVGGRLTVPFDIAIGWITDSAPGAVALYCLTIILAGAVVSVAAARKRPIEGTFLDGFRTAPVILAMRALGAVLALVFFFEIGPAMLLQPGIADLMWAALAFSVGVIIPIGAAFLVLLVRYGVLEFIGTLMRPVMRPAFRLPGRSALDSVTSWVGSYSVGLYLTRELLHDGYYSKREAYTIATCFSTVSIGFVAVVAQTLDLLHLFPLIFVIYFVCIYLLTAILARTWPTTSVPDAYLAEPQPEAERPSHRGILQEAWTRAVRQAEDAPGLWRTLGRGFGDGLVLAATILGSILAVGTAALLLARETPAFEWLGRPLVPVLSALGIPDAGTVGPAVLVGITEMYIPALLVTEAALPARFFVAVLSVSQLIFFSSMGPMVLDMFRRIPVRAWELVALFLIRTAILVPLLAGTNALLRWGGVL</sequence>
<feature type="transmembrane region" description="Helical" evidence="1">
    <location>
        <begin position="61"/>
        <end position="81"/>
    </location>
</feature>
<evidence type="ECO:0000259" key="2">
    <source>
        <dbReference type="Pfam" id="PF07670"/>
    </source>
</evidence>
<dbReference type="AlphaFoldDB" id="A0AAE4Z9H2"/>